<reference evidence="1 2" key="1">
    <citation type="submission" date="2021-06" db="EMBL/GenBank/DDBJ databases">
        <authorList>
            <person name="Kallberg Y."/>
            <person name="Tangrot J."/>
            <person name="Rosling A."/>
        </authorList>
    </citation>
    <scope>NUCLEOTIDE SEQUENCE [LARGE SCALE GENOMIC DNA]</scope>
    <source>
        <strain evidence="1 2">120-4 pot B 10/14</strain>
    </source>
</reference>
<feature type="non-terminal residue" evidence="1">
    <location>
        <position position="1"/>
    </location>
</feature>
<dbReference type="EMBL" id="CAJVQB010039076">
    <property type="protein sequence ID" value="CAG8826963.1"/>
    <property type="molecule type" value="Genomic_DNA"/>
</dbReference>
<name>A0ABN7WCZ9_GIGMA</name>
<accession>A0ABN7WCZ9</accession>
<evidence type="ECO:0000313" key="2">
    <source>
        <dbReference type="Proteomes" id="UP000789901"/>
    </source>
</evidence>
<gene>
    <name evidence="1" type="ORF">GMARGA_LOCUS29266</name>
</gene>
<dbReference type="Proteomes" id="UP000789901">
    <property type="component" value="Unassembled WGS sequence"/>
</dbReference>
<comment type="caution">
    <text evidence="1">The sequence shown here is derived from an EMBL/GenBank/DDBJ whole genome shotgun (WGS) entry which is preliminary data.</text>
</comment>
<keyword evidence="2" id="KW-1185">Reference proteome</keyword>
<proteinExistence type="predicted"/>
<organism evidence="1 2">
    <name type="scientific">Gigaspora margarita</name>
    <dbReference type="NCBI Taxonomy" id="4874"/>
    <lineage>
        <taxon>Eukaryota</taxon>
        <taxon>Fungi</taxon>
        <taxon>Fungi incertae sedis</taxon>
        <taxon>Mucoromycota</taxon>
        <taxon>Glomeromycotina</taxon>
        <taxon>Glomeromycetes</taxon>
        <taxon>Diversisporales</taxon>
        <taxon>Gigasporaceae</taxon>
        <taxon>Gigaspora</taxon>
    </lineage>
</organism>
<evidence type="ECO:0000313" key="1">
    <source>
        <dbReference type="EMBL" id="CAG8826963.1"/>
    </source>
</evidence>
<sequence>TSMKEDDLLFKANSAKFELDENSIKSEMFDKTSLCITLLCFLSSKNVNLFKTVEQLSKWQRTNSIWTIIEETDHKNYCKICQDEYLKNTKLVKLNLILKLSIQKLE</sequence>
<protein>
    <submittedName>
        <fullName evidence="1">11742_t:CDS:1</fullName>
    </submittedName>
</protein>